<evidence type="ECO:0000313" key="9">
    <source>
        <dbReference type="EMBL" id="TLV03941.1"/>
    </source>
</evidence>
<keyword evidence="10" id="KW-1185">Reference proteome</keyword>
<dbReference type="Gene3D" id="1.25.40.390">
    <property type="match status" value="1"/>
</dbReference>
<gene>
    <name evidence="9" type="ORF">FEN17_10255</name>
</gene>
<keyword evidence="3 6" id="KW-0732">Signal</keyword>
<keyword evidence="5" id="KW-0998">Cell outer membrane</keyword>
<dbReference type="AlphaFoldDB" id="A0A5R9L6A2"/>
<dbReference type="SUPFAM" id="SSF48452">
    <property type="entry name" value="TPR-like"/>
    <property type="match status" value="1"/>
</dbReference>
<comment type="subcellular location">
    <subcellularLocation>
        <location evidence="1">Cell outer membrane</location>
    </subcellularLocation>
</comment>
<feature type="chain" id="PRO_5024338630" evidence="6">
    <location>
        <begin position="20"/>
        <end position="593"/>
    </location>
</feature>
<evidence type="ECO:0000313" key="10">
    <source>
        <dbReference type="Proteomes" id="UP000306402"/>
    </source>
</evidence>
<evidence type="ECO:0000256" key="3">
    <source>
        <dbReference type="ARBA" id="ARBA00022729"/>
    </source>
</evidence>
<protein>
    <submittedName>
        <fullName evidence="9">RagB/SusD family nutrient uptake outer membrane protein</fullName>
    </submittedName>
</protein>
<evidence type="ECO:0000256" key="5">
    <source>
        <dbReference type="ARBA" id="ARBA00023237"/>
    </source>
</evidence>
<comment type="similarity">
    <text evidence="2">Belongs to the SusD family.</text>
</comment>
<dbReference type="Pfam" id="PF07980">
    <property type="entry name" value="SusD_RagB"/>
    <property type="match status" value="1"/>
</dbReference>
<evidence type="ECO:0000259" key="8">
    <source>
        <dbReference type="Pfam" id="PF14322"/>
    </source>
</evidence>
<feature type="domain" description="SusD-like N-terminal" evidence="8">
    <location>
        <begin position="70"/>
        <end position="220"/>
    </location>
</feature>
<comment type="caution">
    <text evidence="9">The sequence shown here is derived from an EMBL/GenBank/DDBJ whole genome shotgun (WGS) entry which is preliminary data.</text>
</comment>
<keyword evidence="4" id="KW-0472">Membrane</keyword>
<evidence type="ECO:0000256" key="1">
    <source>
        <dbReference type="ARBA" id="ARBA00004442"/>
    </source>
</evidence>
<evidence type="ECO:0000256" key="4">
    <source>
        <dbReference type="ARBA" id="ARBA00023136"/>
    </source>
</evidence>
<accession>A0A5R9L6A2</accession>
<name>A0A5R9L6A2_9BACT</name>
<dbReference type="Pfam" id="PF14322">
    <property type="entry name" value="SusD-like_3"/>
    <property type="match status" value="1"/>
</dbReference>
<dbReference type="InterPro" id="IPR033985">
    <property type="entry name" value="SusD-like_N"/>
</dbReference>
<dbReference type="RefSeq" id="WP_138365150.1">
    <property type="nucleotide sequence ID" value="NZ_VCEJ01000002.1"/>
</dbReference>
<dbReference type="Proteomes" id="UP000306402">
    <property type="component" value="Unassembled WGS sequence"/>
</dbReference>
<evidence type="ECO:0000259" key="7">
    <source>
        <dbReference type="Pfam" id="PF07980"/>
    </source>
</evidence>
<sequence length="593" mass="68004">MKKKTILISSFKTALFCGALLLHSCSKDFLKPEPLSFFTPENVFVNKEGYEALLVTMRKDLTREQTAQKNFMAHQSAASESGVPWLQMDFSMLTPNSDNYQQFVAQINDIFAMVKNANTIISRIDNITWKSEQDRNTILAEALWHRSYWYYRLIGNYGDLPFVQEEVSGAKLDFKTHSRWAILDKIQSDMEFSTQWMPVTAAPGIPTKGAADHLLTKIYLANMEFAKAVEAATRVINGPYALMTTRFGAEASAANKNVIWDLHRPDNKNIAANKETILAFVDRWEAPQTARTAGLFTMRVYHCAWYNNVVAKDKNGGLGMIAAGTLYDSLGRGNCDVALSDYQTYNIWKEDGFDYKTTPDLRRADINWWDREELFYNNPASVQYKQPFDPKNMDAPSEYWARIFAMPWYKTYVPNKVGQTGVPYGSNGDWYIFRLAETYLLRAEAYYWLGQTAAAAADINLVRTRAKAQPITAGEVTIDYIFDERARELFAEEPRQNELNRVSYIMASKGLNGYSLATLYQKNWFYDRIIKYNNFYQHYGEVFQLGQSPKIMPYSFQWPIDDKMITANAQGRINQNKGYVGSERNEAPLETVE</sequence>
<evidence type="ECO:0000256" key="2">
    <source>
        <dbReference type="ARBA" id="ARBA00006275"/>
    </source>
</evidence>
<dbReference type="GO" id="GO:0009279">
    <property type="term" value="C:cell outer membrane"/>
    <property type="evidence" value="ECO:0007669"/>
    <property type="project" value="UniProtKB-SubCell"/>
</dbReference>
<feature type="domain" description="RagB/SusD" evidence="7">
    <location>
        <begin position="364"/>
        <end position="579"/>
    </location>
</feature>
<dbReference type="EMBL" id="VCEJ01000002">
    <property type="protein sequence ID" value="TLV03941.1"/>
    <property type="molecule type" value="Genomic_DNA"/>
</dbReference>
<dbReference type="InterPro" id="IPR012944">
    <property type="entry name" value="SusD_RagB_dom"/>
</dbReference>
<evidence type="ECO:0000256" key="6">
    <source>
        <dbReference type="SAM" id="SignalP"/>
    </source>
</evidence>
<feature type="signal peptide" evidence="6">
    <location>
        <begin position="1"/>
        <end position="19"/>
    </location>
</feature>
<proteinExistence type="inferred from homology"/>
<dbReference type="InterPro" id="IPR011990">
    <property type="entry name" value="TPR-like_helical_dom_sf"/>
</dbReference>
<dbReference type="OrthoDB" id="906516at2"/>
<organism evidence="9 10">
    <name type="scientific">Dyadobacter luticola</name>
    <dbReference type="NCBI Taxonomy" id="1979387"/>
    <lineage>
        <taxon>Bacteria</taxon>
        <taxon>Pseudomonadati</taxon>
        <taxon>Bacteroidota</taxon>
        <taxon>Cytophagia</taxon>
        <taxon>Cytophagales</taxon>
        <taxon>Spirosomataceae</taxon>
        <taxon>Dyadobacter</taxon>
    </lineage>
</organism>
<reference evidence="9 10" key="1">
    <citation type="submission" date="2019-05" db="EMBL/GenBank/DDBJ databases">
        <authorList>
            <person name="Qu J.-H."/>
        </authorList>
    </citation>
    <scope>NUCLEOTIDE SEQUENCE [LARGE SCALE GENOMIC DNA]</scope>
    <source>
        <strain evidence="9 10">T17</strain>
    </source>
</reference>